<evidence type="ECO:0000256" key="5">
    <source>
        <dbReference type="ARBA" id="ARBA00022838"/>
    </source>
</evidence>
<dbReference type="GO" id="GO:0051301">
    <property type="term" value="P:cell division"/>
    <property type="evidence" value="ECO:0007669"/>
    <property type="project" value="UniProtKB-UniRule"/>
</dbReference>
<feature type="domain" description="Kinetochore protein Ndc80 CH" evidence="12">
    <location>
        <begin position="59"/>
        <end position="187"/>
    </location>
</feature>
<keyword evidence="2 10" id="KW-0158">Chromosome</keyword>
<dbReference type="InterPro" id="IPR038273">
    <property type="entry name" value="Ndc80_sf"/>
</dbReference>
<protein>
    <recommendedName>
        <fullName evidence="10">Kinetochore protein NDC80</fullName>
    </recommendedName>
</protein>
<evidence type="ECO:0000256" key="6">
    <source>
        <dbReference type="ARBA" id="ARBA00023054"/>
    </source>
</evidence>
<dbReference type="PANTHER" id="PTHR10643:SF2">
    <property type="entry name" value="KINETOCHORE PROTEIN NDC80 HOMOLOG"/>
    <property type="match status" value="1"/>
</dbReference>
<dbReference type="Gene3D" id="1.10.418.30">
    <property type="entry name" value="Ncd80 complex, Ncd80 subunit"/>
    <property type="match status" value="1"/>
</dbReference>
<comment type="subcellular location">
    <subcellularLocation>
        <location evidence="10">Chromosome</location>
        <location evidence="10">Centromere</location>
        <location evidence="10">Kinetochore</location>
    </subcellularLocation>
    <subcellularLocation>
        <location evidence="10">Nucleus</location>
    </subcellularLocation>
</comment>
<keyword evidence="6 11" id="KW-0175">Coiled coil</keyword>
<dbReference type="GO" id="GO:0005634">
    <property type="term" value="C:nucleus"/>
    <property type="evidence" value="ECO:0007669"/>
    <property type="project" value="UniProtKB-SubCell"/>
</dbReference>
<dbReference type="InterPro" id="IPR055260">
    <property type="entry name" value="Ndc80_CH"/>
</dbReference>
<evidence type="ECO:0000313" key="14">
    <source>
        <dbReference type="Proteomes" id="UP000091820"/>
    </source>
</evidence>
<keyword evidence="8 10" id="KW-0131">Cell cycle</keyword>
<evidence type="ECO:0000256" key="9">
    <source>
        <dbReference type="ARBA" id="ARBA00023328"/>
    </source>
</evidence>
<dbReference type="STRING" id="37001.A0A1A9WWR4"/>
<evidence type="ECO:0000256" key="1">
    <source>
        <dbReference type="ARBA" id="ARBA00007050"/>
    </source>
</evidence>
<keyword evidence="14" id="KW-1185">Reference proteome</keyword>
<keyword evidence="5 10" id="KW-0995">Kinetochore</keyword>
<comment type="similarity">
    <text evidence="1 10">Belongs to the NDC80/HEC1 family.</text>
</comment>
<evidence type="ECO:0000256" key="3">
    <source>
        <dbReference type="ARBA" id="ARBA00022618"/>
    </source>
</evidence>
<reference evidence="13" key="2">
    <citation type="submission" date="2020-05" db="UniProtKB">
        <authorList>
            <consortium name="EnsemblMetazoa"/>
        </authorList>
    </citation>
    <scope>IDENTIFICATION</scope>
    <source>
        <strain evidence="13">IAEA</strain>
    </source>
</reference>
<proteinExistence type="inferred from homology"/>
<reference evidence="14" key="1">
    <citation type="submission" date="2014-03" db="EMBL/GenBank/DDBJ databases">
        <authorList>
            <person name="Aksoy S."/>
            <person name="Warren W."/>
            <person name="Wilson R.K."/>
        </authorList>
    </citation>
    <scope>NUCLEOTIDE SEQUENCE [LARGE SCALE GENOMIC DNA]</scope>
    <source>
        <strain evidence="14">IAEA</strain>
    </source>
</reference>
<dbReference type="Pfam" id="PF03801">
    <property type="entry name" value="Ndc80_HEC"/>
    <property type="match status" value="1"/>
</dbReference>
<evidence type="ECO:0000313" key="13">
    <source>
        <dbReference type="EnsemblMetazoa" id="GBRI035236-PA"/>
    </source>
</evidence>
<dbReference type="AlphaFoldDB" id="A0A1A9WWR4"/>
<accession>A0A1A9WWR4</accession>
<evidence type="ECO:0000256" key="7">
    <source>
        <dbReference type="ARBA" id="ARBA00023242"/>
    </source>
</evidence>
<dbReference type="Proteomes" id="UP000091820">
    <property type="component" value="Unassembled WGS sequence"/>
</dbReference>
<dbReference type="InterPro" id="IPR005550">
    <property type="entry name" value="Kinetochore_Ndc80"/>
</dbReference>
<keyword evidence="9 10" id="KW-0137">Centromere</keyword>
<comment type="function">
    <text evidence="10">Acts as a component of the essential kinetochore-associated NDC80 complex, which is required for chromosome segregation and spindle checkpoint activity.</text>
</comment>
<dbReference type="GO" id="GO:0031262">
    <property type="term" value="C:Ndc80 complex"/>
    <property type="evidence" value="ECO:0007669"/>
    <property type="project" value="UniProtKB-UniRule"/>
</dbReference>
<evidence type="ECO:0000259" key="12">
    <source>
        <dbReference type="Pfam" id="PF03801"/>
    </source>
</evidence>
<feature type="coiled-coil region" evidence="11">
    <location>
        <begin position="251"/>
        <end position="376"/>
    </location>
</feature>
<evidence type="ECO:0000256" key="11">
    <source>
        <dbReference type="SAM" id="Coils"/>
    </source>
</evidence>
<sequence length="489" mass="57604">MQRPKRIVEFHEEPESIRQRNRLTFIPVRKRSSSLETNGAKGNNAYVSVPKFSAQRTASSIQKIPTVKRTLFTPLHRDKKLIEEKSQRLTEYLLSIDSIDGMETNFLLKGLRQISTKQFLAIVNHFLRHIYGNRFKRVVGNYVDDIMNILQKLNYPHAFNKSWLKTPNAQNSFNNIIILLDFLMDFVSPDGTSELFDLQKPQENEKLQVLDMQFQEELLQHSEQGFKLWDKSMENDFKRLQQETCNLLIQKVCGLENINALENEHRQLSEELLDLQKKAPKDNEEMLNTKIKLIDEEKALQSNLKSTIEENDTYNREYEKLELQKTKLIAIVAEEEANKFQIEENIRKQQCTNQQRNELLIQIDQLKHDVDIVERTVFDLNARDHKQQVYFSRALKQVKDQVELFNSHMREIAFTGELELKNEVFKDLQLPLHCEEQHIKKAHFCLNEIKHQAVETIQQNKPSSPFEDLCLFHAFEKPTEPNAYLRKPT</sequence>
<keyword evidence="4 10" id="KW-0498">Mitosis</keyword>
<dbReference type="EnsemblMetazoa" id="GBRI035236-RA">
    <property type="protein sequence ID" value="GBRI035236-PA"/>
    <property type="gene ID" value="GBRI035236"/>
</dbReference>
<keyword evidence="3 10" id="KW-0132">Cell division</keyword>
<keyword evidence="7 10" id="KW-0539">Nucleus</keyword>
<dbReference type="GO" id="GO:0051315">
    <property type="term" value="P:attachment of mitotic spindle microtubules to kinetochore"/>
    <property type="evidence" value="ECO:0007669"/>
    <property type="project" value="UniProtKB-UniRule"/>
</dbReference>
<evidence type="ECO:0000256" key="10">
    <source>
        <dbReference type="RuleBase" id="RU368072"/>
    </source>
</evidence>
<dbReference type="PANTHER" id="PTHR10643">
    <property type="entry name" value="KINETOCHORE PROTEIN NDC80"/>
    <property type="match status" value="1"/>
</dbReference>
<evidence type="ECO:0000256" key="4">
    <source>
        <dbReference type="ARBA" id="ARBA00022776"/>
    </source>
</evidence>
<organism evidence="13 14">
    <name type="scientific">Glossina brevipalpis</name>
    <dbReference type="NCBI Taxonomy" id="37001"/>
    <lineage>
        <taxon>Eukaryota</taxon>
        <taxon>Metazoa</taxon>
        <taxon>Ecdysozoa</taxon>
        <taxon>Arthropoda</taxon>
        <taxon>Hexapoda</taxon>
        <taxon>Insecta</taxon>
        <taxon>Pterygota</taxon>
        <taxon>Neoptera</taxon>
        <taxon>Endopterygota</taxon>
        <taxon>Diptera</taxon>
        <taxon>Brachycera</taxon>
        <taxon>Muscomorpha</taxon>
        <taxon>Hippoboscoidea</taxon>
        <taxon>Glossinidae</taxon>
        <taxon>Glossina</taxon>
    </lineage>
</organism>
<name>A0A1A9WWR4_9MUSC</name>
<evidence type="ECO:0000256" key="2">
    <source>
        <dbReference type="ARBA" id="ARBA00022454"/>
    </source>
</evidence>
<dbReference type="VEuPathDB" id="VectorBase:GBRI035236"/>
<evidence type="ECO:0000256" key="8">
    <source>
        <dbReference type="ARBA" id="ARBA00023306"/>
    </source>
</evidence>
<comment type="subunit">
    <text evidence="10">Component of the NDC80 complex.</text>
</comment>